<dbReference type="Proteomes" id="UP000596742">
    <property type="component" value="Unassembled WGS sequence"/>
</dbReference>
<reference evidence="2" key="1">
    <citation type="submission" date="2018-11" db="EMBL/GenBank/DDBJ databases">
        <authorList>
            <person name="Alioto T."/>
            <person name="Alioto T."/>
        </authorList>
    </citation>
    <scope>NUCLEOTIDE SEQUENCE</scope>
</reference>
<evidence type="ECO:0000313" key="3">
    <source>
        <dbReference type="Proteomes" id="UP000596742"/>
    </source>
</evidence>
<keyword evidence="3" id="KW-1185">Reference proteome</keyword>
<sequence length="230" mass="25832">MLRQLRQDIDGGKEVSSSNESVSKDTFPELILKGNKTYKDIIDQSDLSELTPSIQSISNNDTVLSEKSDLHKFLSDIKDSLTSSAESIRKKKSCLPCQRQGNGNHYKMKWQYYTQKRKTRAESSHPLRLQDSRRGHATPEDSLYGDELAEAQCLLPSSHHQPGSSLILEGDAKRASNTEDEPIQLMSTDSTYKNKPVNQPTVRSIVEHTIKSEVMETAKLNLDCGHLCLL</sequence>
<organism evidence="2 3">
    <name type="scientific">Mytilus galloprovincialis</name>
    <name type="common">Mediterranean mussel</name>
    <dbReference type="NCBI Taxonomy" id="29158"/>
    <lineage>
        <taxon>Eukaryota</taxon>
        <taxon>Metazoa</taxon>
        <taxon>Spiralia</taxon>
        <taxon>Lophotrochozoa</taxon>
        <taxon>Mollusca</taxon>
        <taxon>Bivalvia</taxon>
        <taxon>Autobranchia</taxon>
        <taxon>Pteriomorphia</taxon>
        <taxon>Mytilida</taxon>
        <taxon>Mytiloidea</taxon>
        <taxon>Mytilidae</taxon>
        <taxon>Mytilinae</taxon>
        <taxon>Mytilus</taxon>
    </lineage>
</organism>
<feature type="compositionally biased region" description="Basic and acidic residues" evidence="1">
    <location>
        <begin position="120"/>
        <end position="139"/>
    </location>
</feature>
<dbReference type="EMBL" id="UYJE01004794">
    <property type="protein sequence ID" value="VDI31435.1"/>
    <property type="molecule type" value="Genomic_DNA"/>
</dbReference>
<proteinExistence type="predicted"/>
<dbReference type="AlphaFoldDB" id="A0A8B6EC61"/>
<feature type="region of interest" description="Disordered" evidence="1">
    <location>
        <begin position="117"/>
        <end position="141"/>
    </location>
</feature>
<comment type="caution">
    <text evidence="2">The sequence shown here is derived from an EMBL/GenBank/DDBJ whole genome shotgun (WGS) entry which is preliminary data.</text>
</comment>
<gene>
    <name evidence="2" type="ORF">MGAL_10B037570</name>
</gene>
<feature type="compositionally biased region" description="Basic and acidic residues" evidence="1">
    <location>
        <begin position="1"/>
        <end position="13"/>
    </location>
</feature>
<protein>
    <submittedName>
        <fullName evidence="2">Uncharacterized protein</fullName>
    </submittedName>
</protein>
<evidence type="ECO:0000256" key="1">
    <source>
        <dbReference type="SAM" id="MobiDB-lite"/>
    </source>
</evidence>
<evidence type="ECO:0000313" key="2">
    <source>
        <dbReference type="EMBL" id="VDI31435.1"/>
    </source>
</evidence>
<name>A0A8B6EC61_MYTGA</name>
<accession>A0A8B6EC61</accession>
<feature type="region of interest" description="Disordered" evidence="1">
    <location>
        <begin position="1"/>
        <end position="22"/>
    </location>
</feature>